<dbReference type="Pfam" id="PF11489">
    <property type="entry name" value="Aim21"/>
    <property type="match status" value="1"/>
</dbReference>
<keyword evidence="3" id="KW-1185">Reference proteome</keyword>
<feature type="compositionally biased region" description="Low complexity" evidence="1">
    <location>
        <begin position="1116"/>
        <end position="1127"/>
    </location>
</feature>
<feature type="region of interest" description="Disordered" evidence="1">
    <location>
        <begin position="850"/>
        <end position="920"/>
    </location>
</feature>
<accession>A0A4U0X0B3</accession>
<organism evidence="2 3">
    <name type="scientific">Friedmanniomyces simplex</name>
    <dbReference type="NCBI Taxonomy" id="329884"/>
    <lineage>
        <taxon>Eukaryota</taxon>
        <taxon>Fungi</taxon>
        <taxon>Dikarya</taxon>
        <taxon>Ascomycota</taxon>
        <taxon>Pezizomycotina</taxon>
        <taxon>Dothideomycetes</taxon>
        <taxon>Dothideomycetidae</taxon>
        <taxon>Mycosphaerellales</taxon>
        <taxon>Teratosphaeriaceae</taxon>
        <taxon>Friedmanniomyces</taxon>
    </lineage>
</organism>
<dbReference type="AlphaFoldDB" id="A0A4U0X0B3"/>
<evidence type="ECO:0000256" key="1">
    <source>
        <dbReference type="SAM" id="MobiDB-lite"/>
    </source>
</evidence>
<feature type="region of interest" description="Disordered" evidence="1">
    <location>
        <begin position="948"/>
        <end position="1057"/>
    </location>
</feature>
<dbReference type="Proteomes" id="UP000309340">
    <property type="component" value="Unassembled WGS sequence"/>
</dbReference>
<evidence type="ECO:0000313" key="3">
    <source>
        <dbReference type="Proteomes" id="UP000309340"/>
    </source>
</evidence>
<feature type="compositionally biased region" description="Basic and acidic residues" evidence="1">
    <location>
        <begin position="757"/>
        <end position="770"/>
    </location>
</feature>
<feature type="compositionally biased region" description="Gly residues" evidence="1">
    <location>
        <begin position="907"/>
        <end position="920"/>
    </location>
</feature>
<feature type="region of interest" description="Disordered" evidence="1">
    <location>
        <begin position="340"/>
        <end position="556"/>
    </location>
</feature>
<feature type="compositionally biased region" description="Basic and acidic residues" evidence="1">
    <location>
        <begin position="133"/>
        <end position="143"/>
    </location>
</feature>
<feature type="compositionally biased region" description="Polar residues" evidence="1">
    <location>
        <begin position="176"/>
        <end position="187"/>
    </location>
</feature>
<feature type="compositionally biased region" description="Low complexity" evidence="1">
    <location>
        <begin position="991"/>
        <end position="1005"/>
    </location>
</feature>
<feature type="compositionally biased region" description="Low complexity" evidence="1">
    <location>
        <begin position="825"/>
        <end position="834"/>
    </location>
</feature>
<feature type="compositionally biased region" description="Basic and acidic residues" evidence="1">
    <location>
        <begin position="680"/>
        <end position="690"/>
    </location>
</feature>
<feature type="compositionally biased region" description="Basic and acidic residues" evidence="1">
    <location>
        <begin position="876"/>
        <end position="887"/>
    </location>
</feature>
<name>A0A4U0X0B3_9PEZI</name>
<feature type="region of interest" description="Disordered" evidence="1">
    <location>
        <begin position="1098"/>
        <end position="1152"/>
    </location>
</feature>
<feature type="compositionally biased region" description="Low complexity" evidence="1">
    <location>
        <begin position="484"/>
        <end position="499"/>
    </location>
</feature>
<evidence type="ECO:0000313" key="2">
    <source>
        <dbReference type="EMBL" id="TKA67615.1"/>
    </source>
</evidence>
<feature type="compositionally biased region" description="Basic and acidic residues" evidence="1">
    <location>
        <begin position="723"/>
        <end position="747"/>
    </location>
</feature>
<feature type="compositionally biased region" description="Low complexity" evidence="1">
    <location>
        <begin position="949"/>
        <end position="977"/>
    </location>
</feature>
<feature type="compositionally biased region" description="Polar residues" evidence="1">
    <location>
        <begin position="147"/>
        <end position="157"/>
    </location>
</feature>
<dbReference type="EMBL" id="NAJQ01000559">
    <property type="protein sequence ID" value="TKA67615.1"/>
    <property type="molecule type" value="Genomic_DNA"/>
</dbReference>
<evidence type="ECO:0008006" key="4">
    <source>
        <dbReference type="Google" id="ProtNLM"/>
    </source>
</evidence>
<feature type="compositionally biased region" description="Basic and acidic residues" evidence="1">
    <location>
        <begin position="38"/>
        <end position="49"/>
    </location>
</feature>
<proteinExistence type="predicted"/>
<feature type="compositionally biased region" description="Polar residues" evidence="1">
    <location>
        <begin position="810"/>
        <end position="822"/>
    </location>
</feature>
<feature type="compositionally biased region" description="Basic residues" evidence="1">
    <location>
        <begin position="888"/>
        <end position="899"/>
    </location>
</feature>
<comment type="caution">
    <text evidence="2">The sequence shown here is derived from an EMBL/GenBank/DDBJ whole genome shotgun (WGS) entry which is preliminary data.</text>
</comment>
<dbReference type="OrthoDB" id="5386574at2759"/>
<sequence>MSAPTVPPRPARAQPGPTAVKQELPVPQIPPRPVHSVRKADPSPDREAYTRSPLNFLPNSNGTPFQPPPPPSSADDGPRRPSSIAFPSHVGEEGLEYSSYDQLPPEAHNVKDTNGAASAEQTRNAAAAGIGKAKPDDDVHKGPSDSGGASLSRVTSRTYDDGLRRVPSAEPHPLSFTRSSSSLQNGGTPRPPSIHSVEHRDGIPEIGMQIPLYKNAGDVQAPSPAPQAQFASGIGFFNDGAAQRPNHHRKRSSRHDFGGYGLHSHDAETQDQFEKAWHAKHPDEAMKEAYNPYMLRPETALSTEQLNRIVSEEKDIGMGTSPTAIGIPTHDIAYQATQEFTSRHTTPQPSPLPLSETKKRLSSGVRGAAESPLRKASFPFGEGGRPDRAIESEDDDVIHVAPSARRGSKTTGGGPADNTIDLGPTGGNTEEAGGWFVERGEGTPILASDELLKRPSSAFLQPAVNPEDRSGDDSHYDSDDVPTSRRSSLRPTSRPSSRPNSVHGNWHGGPLHRFVSHDEHHGSGMGTPLEEIEEYEPLFPEEEEEEEGKPKAFKKRLGLAQHHFPSQDIWEDTPSSLQYQAFVHTPEPEPAPEEKANPDGPNPSAVFETPEQEEARKTQNPHDMTSDAKTFSKPHYKPGVLDELHAGGRPGVQRFPSQDIWEDTPDSMRLQTTVSSPQMDEARSPPEDRPTTFSSALPGSHEGDEAARSTTGFTQVVRPHVPARPERRSKLAQEIKPESDAREKEVPDLGTSNEELVPDRTKPALPERPKPNVPARPARLSHSDHHGEGPPLAKSVSATSGGSGGLSDETVVTSPPAQTTTKMKPAVPARPAAAGGSKFAALQGGFMQDLNQRLRLGPQGVPASKPKEGEADDGAESSKEPLVDARKGRARGPGRRKGGAGRSPSGVGVGAGVGGEAAGSGAGLSFSGSVVVWEIDEAGEGLSVGGGFSSAAPAAAAAAASTSTAAPAPEEAAAEEAVVVDGPGDAEGFDAEAAAPADPNTAALERALSDNVKVNTRAPAMLSKSESMSKSTPGGAEPEEKFSVNPPAAVGAEGDRVESAISPAVAEEQGAVRAGLEAALAGAEPAAGSAEEAVQAKEMSRAMATSETTDMEGKDTSAAAAVVSPTAENARATAHVGVEAGTEGEGVVRDGE</sequence>
<dbReference type="STRING" id="329884.A0A4U0X0B3"/>
<feature type="compositionally biased region" description="Acidic residues" evidence="1">
    <location>
        <begin position="530"/>
        <end position="547"/>
    </location>
</feature>
<protein>
    <recommendedName>
        <fullName evidence="4">Altered inheritance of mitochondria protein 21</fullName>
    </recommendedName>
</protein>
<feature type="compositionally biased region" description="Pro residues" evidence="1">
    <location>
        <begin position="1"/>
        <end position="10"/>
    </location>
</feature>
<feature type="compositionally biased region" description="Basic and acidic residues" evidence="1">
    <location>
        <begin position="466"/>
        <end position="478"/>
    </location>
</feature>
<gene>
    <name evidence="2" type="ORF">B0A55_09265</name>
</gene>
<feature type="compositionally biased region" description="Polar residues" evidence="1">
    <location>
        <begin position="669"/>
        <end position="678"/>
    </location>
</feature>
<reference evidence="2 3" key="1">
    <citation type="submission" date="2017-03" db="EMBL/GenBank/DDBJ databases">
        <title>Genomes of endolithic fungi from Antarctica.</title>
        <authorList>
            <person name="Coleine C."/>
            <person name="Masonjones S."/>
            <person name="Stajich J.E."/>
        </authorList>
    </citation>
    <scope>NUCLEOTIDE SEQUENCE [LARGE SCALE GENOMIC DNA]</scope>
    <source>
        <strain evidence="2 3">CCFEE 5184</strain>
    </source>
</reference>
<feature type="region of interest" description="Disordered" evidence="1">
    <location>
        <begin position="1"/>
        <end position="200"/>
    </location>
</feature>
<feature type="region of interest" description="Disordered" evidence="1">
    <location>
        <begin position="583"/>
        <end position="836"/>
    </location>
</feature>
<dbReference type="InterPro" id="IPR021582">
    <property type="entry name" value="Aim21"/>
</dbReference>
<feature type="compositionally biased region" description="Polar residues" evidence="1">
    <location>
        <begin position="115"/>
        <end position="124"/>
    </location>
</feature>